<feature type="non-terminal residue" evidence="2">
    <location>
        <position position="1"/>
    </location>
</feature>
<dbReference type="AlphaFoldDB" id="A0A5J9TNL0"/>
<evidence type="ECO:0000313" key="2">
    <source>
        <dbReference type="EMBL" id="TVU12865.1"/>
    </source>
</evidence>
<reference evidence="2 3" key="1">
    <citation type="journal article" date="2019" name="Sci. Rep.">
        <title>A high-quality genome of Eragrostis curvula grass provides insights into Poaceae evolution and supports new strategies to enhance forage quality.</title>
        <authorList>
            <person name="Carballo J."/>
            <person name="Santos B.A.C.M."/>
            <person name="Zappacosta D."/>
            <person name="Garbus I."/>
            <person name="Selva J.P."/>
            <person name="Gallo C.A."/>
            <person name="Diaz A."/>
            <person name="Albertini E."/>
            <person name="Caccamo M."/>
            <person name="Echenique V."/>
        </authorList>
    </citation>
    <scope>NUCLEOTIDE SEQUENCE [LARGE SCALE GENOMIC DNA]</scope>
    <source>
        <strain evidence="3">cv. Victoria</strain>
        <tissue evidence="2">Leaf</tissue>
    </source>
</reference>
<evidence type="ECO:0000259" key="1">
    <source>
        <dbReference type="Pfam" id="PF12274"/>
    </source>
</evidence>
<comment type="caution">
    <text evidence="2">The sequence shown here is derived from an EMBL/GenBank/DDBJ whole genome shotgun (WGS) entry which is preliminary data.</text>
</comment>
<organism evidence="2 3">
    <name type="scientific">Eragrostis curvula</name>
    <name type="common">weeping love grass</name>
    <dbReference type="NCBI Taxonomy" id="38414"/>
    <lineage>
        <taxon>Eukaryota</taxon>
        <taxon>Viridiplantae</taxon>
        <taxon>Streptophyta</taxon>
        <taxon>Embryophyta</taxon>
        <taxon>Tracheophyta</taxon>
        <taxon>Spermatophyta</taxon>
        <taxon>Magnoliopsida</taxon>
        <taxon>Liliopsida</taxon>
        <taxon>Poales</taxon>
        <taxon>Poaceae</taxon>
        <taxon>PACMAD clade</taxon>
        <taxon>Chloridoideae</taxon>
        <taxon>Eragrostideae</taxon>
        <taxon>Eragrostidinae</taxon>
        <taxon>Eragrostis</taxon>
    </lineage>
</organism>
<keyword evidence="3" id="KW-1185">Reference proteome</keyword>
<dbReference type="OrthoDB" id="715851at2759"/>
<proteinExistence type="predicted"/>
<dbReference type="InterPro" id="IPR022059">
    <property type="entry name" value="DUF3615"/>
</dbReference>
<protein>
    <recommendedName>
        <fullName evidence="1">DUF3615 domain-containing protein</fullName>
    </recommendedName>
</protein>
<feature type="domain" description="DUF3615" evidence="1">
    <location>
        <begin position="164"/>
        <end position="268"/>
    </location>
</feature>
<dbReference type="Pfam" id="PF12274">
    <property type="entry name" value="DUF3615"/>
    <property type="match status" value="1"/>
</dbReference>
<dbReference type="PANTHER" id="PTHR33326">
    <property type="entry name" value="OS05G0543800 PROTEIN"/>
    <property type="match status" value="1"/>
</dbReference>
<evidence type="ECO:0000313" key="3">
    <source>
        <dbReference type="Proteomes" id="UP000324897"/>
    </source>
</evidence>
<name>A0A5J9TNL0_9POAL</name>
<dbReference type="EMBL" id="RWGY01000039">
    <property type="protein sequence ID" value="TVU12865.1"/>
    <property type="molecule type" value="Genomic_DNA"/>
</dbReference>
<accession>A0A5J9TNL0</accession>
<dbReference type="PANTHER" id="PTHR33326:SF44">
    <property type="entry name" value="OS10G0494950 PROTEIN"/>
    <property type="match status" value="1"/>
</dbReference>
<gene>
    <name evidence="2" type="ORF">EJB05_46530</name>
</gene>
<sequence>MEDLPDPRARQVSHLLVICLSLFRAEKLMADFAESASALTLQEPGVSSSEEILRTRSLEESIATGPWTLPKTPLTAALRCQLHLLGRKFGSGIVRICIRMDLGGAFWMYPDLGGPFQSLKEAEYAINHYLEELQRRARCRQGELSTVDRIIHDYKYYHEKHYLVQALLEQYNEDRKLSGNPTYELEGLVAQQWLYEDQDHRWYYHFNFTAKKKEADGSSTCNLFFAEVSNIKAEHACEVDCCRMIEHGNRGDYCYGCKNNGSPEMRHPSDTDAYTTGHLDGYLPFGLESSSSDEDESKVRLRAMFKDRDDPDYWDKIRRLTPGKGMN</sequence>
<dbReference type="Proteomes" id="UP000324897">
    <property type="component" value="Chromosome 3"/>
</dbReference>
<dbReference type="Gramene" id="TVU12865">
    <property type="protein sequence ID" value="TVU12865"/>
    <property type="gene ID" value="EJB05_46530"/>
</dbReference>